<dbReference type="KEGG" id="mlr:MELLADRAFT_76644"/>
<gene>
    <name evidence="1" type="ORF">MELLADRAFT_76644</name>
</gene>
<evidence type="ECO:0000313" key="1">
    <source>
        <dbReference type="EMBL" id="EGG11371.1"/>
    </source>
</evidence>
<name>F4R7T5_MELLP</name>
<dbReference type="InterPro" id="IPR032675">
    <property type="entry name" value="LRR_dom_sf"/>
</dbReference>
<dbReference type="SUPFAM" id="SSF52047">
    <property type="entry name" value="RNI-like"/>
    <property type="match status" value="1"/>
</dbReference>
<evidence type="ECO:0008006" key="3">
    <source>
        <dbReference type="Google" id="ProtNLM"/>
    </source>
</evidence>
<dbReference type="OrthoDB" id="10344654at2759"/>
<protein>
    <recommendedName>
        <fullName evidence="3">F-box domain-containing protein</fullName>
    </recommendedName>
</protein>
<dbReference type="STRING" id="747676.F4R7T5"/>
<reference evidence="2" key="1">
    <citation type="journal article" date="2011" name="Proc. Natl. Acad. Sci. U.S.A.">
        <title>Obligate biotrophy features unraveled by the genomic analysis of rust fungi.</title>
        <authorList>
            <person name="Duplessis S."/>
            <person name="Cuomo C.A."/>
            <person name="Lin Y.-C."/>
            <person name="Aerts A."/>
            <person name="Tisserant E."/>
            <person name="Veneault-Fourrey C."/>
            <person name="Joly D.L."/>
            <person name="Hacquard S."/>
            <person name="Amselem J."/>
            <person name="Cantarel B.L."/>
            <person name="Chiu R."/>
            <person name="Coutinho P.M."/>
            <person name="Feau N."/>
            <person name="Field M."/>
            <person name="Frey P."/>
            <person name="Gelhaye E."/>
            <person name="Goldberg J."/>
            <person name="Grabherr M.G."/>
            <person name="Kodira C.D."/>
            <person name="Kohler A."/>
            <person name="Kuees U."/>
            <person name="Lindquist E.A."/>
            <person name="Lucas S.M."/>
            <person name="Mago R."/>
            <person name="Mauceli E."/>
            <person name="Morin E."/>
            <person name="Murat C."/>
            <person name="Pangilinan J.L."/>
            <person name="Park R."/>
            <person name="Pearson M."/>
            <person name="Quesneville H."/>
            <person name="Rouhier N."/>
            <person name="Sakthikumar S."/>
            <person name="Salamov A.A."/>
            <person name="Schmutz J."/>
            <person name="Selles B."/>
            <person name="Shapiro H."/>
            <person name="Tanguay P."/>
            <person name="Tuskan G.A."/>
            <person name="Henrissat B."/>
            <person name="Van de Peer Y."/>
            <person name="Rouze P."/>
            <person name="Ellis J.G."/>
            <person name="Dodds P.N."/>
            <person name="Schein J.E."/>
            <person name="Zhong S."/>
            <person name="Hamelin R.C."/>
            <person name="Grigoriev I.V."/>
            <person name="Szabo L.J."/>
            <person name="Martin F."/>
        </authorList>
    </citation>
    <scope>NUCLEOTIDE SEQUENCE [LARGE SCALE GENOMIC DNA]</scope>
    <source>
        <strain evidence="2">98AG31 / pathotype 3-4-7</strain>
    </source>
</reference>
<accession>F4R7T5</accession>
<dbReference type="HOGENOM" id="CLU_038719_1_0_1"/>
<dbReference type="AlphaFoldDB" id="F4R7T5"/>
<dbReference type="VEuPathDB" id="FungiDB:MELLADRAFT_76644"/>
<sequence length="561" mass="64456">MNAQSLNTRNASGIANEACSTEFLCRIPSIAKDLTQLKNTGENFVLWERELKVMIHNLSGTSDYLQDQFDKHDPKLNRAVFNLIFWSIHKELQHSLNIDGSAGEAFQVLADRFRSAPLTPCIMNRADLPEEILDIIVNIVYLYSSKEYSAMRQRKQENRGSWTSQEDMEDGVYKRLPPLTTFQSLALVNRKFYRLCRPRLWQNLRFPTSLPTSLSHWTQDILLNHGKRVKTFSFRLEDMSLITYVDGELSDLEKSAYDNTMPRGELEDLTEYSVFGIGQTNIRKIFKACPCLESVIMCIPENTYVSQPSSARTSRLIGLFGLIPQLQHLRLTSLRYNLGLTGEIVIDLLKKLPSLVSLDLCHFKFFEKSTTEESLGWNLAQLQKLCVIRLFEVTCEDQTWNLKSWLQQLTTLEISDCPGLTPRMVHKLLSGSAPCLTRLKLHVQHLSGKSDFVDQTDLPALKQLILGSEAGVSILSFKGCKDIELIKSPRIMTNDLWDSMKHLLSIYTWPKLSVLDLQHRQMYIDRRNSQRPTKKDVDEIWDTLNIRILITRKRSLVHLSG</sequence>
<dbReference type="Proteomes" id="UP000001072">
    <property type="component" value="Unassembled WGS sequence"/>
</dbReference>
<dbReference type="GeneID" id="18932820"/>
<keyword evidence="2" id="KW-1185">Reference proteome</keyword>
<dbReference type="InParanoid" id="F4R7T5"/>
<dbReference type="Gene3D" id="3.80.10.10">
    <property type="entry name" value="Ribonuclease Inhibitor"/>
    <property type="match status" value="1"/>
</dbReference>
<dbReference type="EMBL" id="GL883092">
    <property type="protein sequence ID" value="EGG11371.1"/>
    <property type="molecule type" value="Genomic_DNA"/>
</dbReference>
<organism evidence="2">
    <name type="scientific">Melampsora larici-populina (strain 98AG31 / pathotype 3-4-7)</name>
    <name type="common">Poplar leaf rust fungus</name>
    <dbReference type="NCBI Taxonomy" id="747676"/>
    <lineage>
        <taxon>Eukaryota</taxon>
        <taxon>Fungi</taxon>
        <taxon>Dikarya</taxon>
        <taxon>Basidiomycota</taxon>
        <taxon>Pucciniomycotina</taxon>
        <taxon>Pucciniomycetes</taxon>
        <taxon>Pucciniales</taxon>
        <taxon>Melampsoraceae</taxon>
        <taxon>Melampsora</taxon>
    </lineage>
</organism>
<dbReference type="RefSeq" id="XP_007405006.1">
    <property type="nucleotide sequence ID" value="XM_007404944.1"/>
</dbReference>
<evidence type="ECO:0000313" key="2">
    <source>
        <dbReference type="Proteomes" id="UP000001072"/>
    </source>
</evidence>
<proteinExistence type="predicted"/>